<keyword evidence="6" id="KW-0106">Calcium</keyword>
<organism evidence="9 10">
    <name type="scientific">Rhizomicrobium electricum</name>
    <dbReference type="NCBI Taxonomy" id="480070"/>
    <lineage>
        <taxon>Bacteria</taxon>
        <taxon>Pseudomonadati</taxon>
        <taxon>Pseudomonadota</taxon>
        <taxon>Alphaproteobacteria</taxon>
        <taxon>Micropepsales</taxon>
        <taxon>Micropepsaceae</taxon>
        <taxon>Rhizomicrobium</taxon>
    </lineage>
</organism>
<gene>
    <name evidence="9" type="ORF">GCM10008942_34250</name>
</gene>
<dbReference type="InterPro" id="IPR011118">
    <property type="entry name" value="Tannase/feruloyl_esterase"/>
</dbReference>
<dbReference type="PANTHER" id="PTHR33938">
    <property type="entry name" value="FERULOYL ESTERASE B-RELATED"/>
    <property type="match status" value="1"/>
</dbReference>
<dbReference type="SUPFAM" id="SSF53474">
    <property type="entry name" value="alpha/beta-Hydrolases"/>
    <property type="match status" value="1"/>
</dbReference>
<evidence type="ECO:0000256" key="3">
    <source>
        <dbReference type="ARBA" id="ARBA00022723"/>
    </source>
</evidence>
<keyword evidence="10" id="KW-1185">Reference proteome</keyword>
<evidence type="ECO:0000256" key="4">
    <source>
        <dbReference type="ARBA" id="ARBA00022729"/>
    </source>
</evidence>
<dbReference type="InterPro" id="IPR029058">
    <property type="entry name" value="AB_hydrolase_fold"/>
</dbReference>
<evidence type="ECO:0000256" key="7">
    <source>
        <dbReference type="ARBA" id="ARBA00023157"/>
    </source>
</evidence>
<sequence>MRIGAGALIFAALGAGAFAQGTPATCRALAELKFEAVKITAAEHVAPGWAFPKSPFNTFLGPKAEAKSSFCRVALIIDKEIKAEVWLPDIWNRRFEGIGNGGLTGAINYPGMAQAVREGFAAASTDTGHETPEGFFDTSWVAGHPERVENFAYRGHHLMAVNAKKIIAAYYGHEPKKNYFSGCSSGGWQALSEAQRYPEDYDGIVAGAPAINFVRLQSLGFVQAWQARRTPKGDLSAAKLSYVAKAMVAQCDGSDGVRDGFITDPRSCKFDWSKLLCKTGDKPDCLTRAQIARAKTLYGPQTTPRGLKLYPGLPLGVTSAFGPHSIAPGRDPFKDSMMIQALKQKPAWSVARYDPDRDLAPIDKELGGMLNATNPDLSAFKAHGGKLLMYHGWADGLLSPYNTLDYFQAVEAKTPGADNFVRLFMIPSMGHCGGGEGPNGFDSNAAIVSWVETGDAPDEITGYHTDKDGVIGMTRPLCAEPKVAVYKGSGPTDQASSFVCRIPGTPTVSNVPPRRVADSKRTPAKIERVSVPIKR</sequence>
<name>A0ABP3Q3X6_9PROT</name>
<evidence type="ECO:0000313" key="10">
    <source>
        <dbReference type="Proteomes" id="UP001499951"/>
    </source>
</evidence>
<keyword evidence="4 8" id="KW-0732">Signal</keyword>
<comment type="similarity">
    <text evidence="1">Belongs to the tannase family.</text>
</comment>
<dbReference type="PANTHER" id="PTHR33938:SF15">
    <property type="entry name" value="FERULOYL ESTERASE B-RELATED"/>
    <property type="match status" value="1"/>
</dbReference>
<comment type="caution">
    <text evidence="9">The sequence shown here is derived from an EMBL/GenBank/DDBJ whole genome shotgun (WGS) entry which is preliminary data.</text>
</comment>
<keyword evidence="5 9" id="KW-0378">Hydrolase</keyword>
<feature type="signal peptide" evidence="8">
    <location>
        <begin position="1"/>
        <end position="19"/>
    </location>
</feature>
<accession>A0ABP3Q3X6</accession>
<proteinExistence type="inferred from homology"/>
<evidence type="ECO:0000256" key="8">
    <source>
        <dbReference type="SAM" id="SignalP"/>
    </source>
</evidence>
<feature type="chain" id="PRO_5046256172" evidence="8">
    <location>
        <begin position="20"/>
        <end position="535"/>
    </location>
</feature>
<evidence type="ECO:0000256" key="1">
    <source>
        <dbReference type="ARBA" id="ARBA00006249"/>
    </source>
</evidence>
<keyword evidence="2" id="KW-0719">Serine esterase</keyword>
<evidence type="ECO:0000256" key="2">
    <source>
        <dbReference type="ARBA" id="ARBA00022487"/>
    </source>
</evidence>
<reference evidence="10" key="1">
    <citation type="journal article" date="2019" name="Int. J. Syst. Evol. Microbiol.">
        <title>The Global Catalogue of Microorganisms (GCM) 10K type strain sequencing project: providing services to taxonomists for standard genome sequencing and annotation.</title>
        <authorList>
            <consortium name="The Broad Institute Genomics Platform"/>
            <consortium name="The Broad Institute Genome Sequencing Center for Infectious Disease"/>
            <person name="Wu L."/>
            <person name="Ma J."/>
        </authorList>
    </citation>
    <scope>NUCLEOTIDE SEQUENCE [LARGE SCALE GENOMIC DNA]</scope>
    <source>
        <strain evidence="10">JCM 15089</strain>
    </source>
</reference>
<protein>
    <submittedName>
        <fullName evidence="9">Tannase/feruloyl esterase family alpha/beta hydrolase</fullName>
    </submittedName>
</protein>
<dbReference type="RefSeq" id="WP_166935326.1">
    <property type="nucleotide sequence ID" value="NZ_BAAADD010000009.1"/>
</dbReference>
<evidence type="ECO:0000256" key="6">
    <source>
        <dbReference type="ARBA" id="ARBA00022837"/>
    </source>
</evidence>
<evidence type="ECO:0000256" key="5">
    <source>
        <dbReference type="ARBA" id="ARBA00022801"/>
    </source>
</evidence>
<dbReference type="Pfam" id="PF07519">
    <property type="entry name" value="Tannase"/>
    <property type="match status" value="2"/>
</dbReference>
<dbReference type="EMBL" id="BAAADD010000009">
    <property type="protein sequence ID" value="GAA0582483.1"/>
    <property type="molecule type" value="Genomic_DNA"/>
</dbReference>
<keyword evidence="3" id="KW-0479">Metal-binding</keyword>
<dbReference type="Gene3D" id="3.40.50.1820">
    <property type="entry name" value="alpha/beta hydrolase"/>
    <property type="match status" value="1"/>
</dbReference>
<dbReference type="Proteomes" id="UP001499951">
    <property type="component" value="Unassembled WGS sequence"/>
</dbReference>
<keyword evidence="7" id="KW-1015">Disulfide bond</keyword>
<dbReference type="GO" id="GO:0016787">
    <property type="term" value="F:hydrolase activity"/>
    <property type="evidence" value="ECO:0007669"/>
    <property type="project" value="UniProtKB-KW"/>
</dbReference>
<evidence type="ECO:0000313" key="9">
    <source>
        <dbReference type="EMBL" id="GAA0582483.1"/>
    </source>
</evidence>